<feature type="region of interest" description="Disordered" evidence="1">
    <location>
        <begin position="1"/>
        <end position="35"/>
    </location>
</feature>
<name>A0A437LV00_9PROT</name>
<dbReference type="AlphaFoldDB" id="A0A437LV00"/>
<proteinExistence type="predicted"/>
<dbReference type="EMBL" id="SACL01000027">
    <property type="protein sequence ID" value="RVT89261.1"/>
    <property type="molecule type" value="Genomic_DNA"/>
</dbReference>
<comment type="caution">
    <text evidence="2">The sequence shown here is derived from an EMBL/GenBank/DDBJ whole genome shotgun (WGS) entry which is preliminary data.</text>
</comment>
<keyword evidence="3" id="KW-1185">Reference proteome</keyword>
<accession>A0A437LV00</accession>
<gene>
    <name evidence="2" type="ORF">EOD42_25585</name>
</gene>
<protein>
    <submittedName>
        <fullName evidence="2">Uncharacterized protein</fullName>
    </submittedName>
</protein>
<evidence type="ECO:0000313" key="2">
    <source>
        <dbReference type="EMBL" id="RVT89261.1"/>
    </source>
</evidence>
<reference evidence="2 3" key="1">
    <citation type="submission" date="2019-01" db="EMBL/GenBank/DDBJ databases">
        <authorList>
            <person name="Chen W.-M."/>
        </authorList>
    </citation>
    <scope>NUCLEOTIDE SEQUENCE [LARGE SCALE GENOMIC DNA]</scope>
    <source>
        <strain evidence="2 3">CCP-6</strain>
    </source>
</reference>
<dbReference type="Proteomes" id="UP000282957">
    <property type="component" value="Unassembled WGS sequence"/>
</dbReference>
<evidence type="ECO:0000313" key="3">
    <source>
        <dbReference type="Proteomes" id="UP000282957"/>
    </source>
</evidence>
<feature type="region of interest" description="Disordered" evidence="1">
    <location>
        <begin position="52"/>
        <end position="71"/>
    </location>
</feature>
<dbReference type="RefSeq" id="WP_127790440.1">
    <property type="nucleotide sequence ID" value="NZ_SACL01000027.1"/>
</dbReference>
<organism evidence="2 3">
    <name type="scientific">Rhodovarius crocodyli</name>
    <dbReference type="NCBI Taxonomy" id="1979269"/>
    <lineage>
        <taxon>Bacteria</taxon>
        <taxon>Pseudomonadati</taxon>
        <taxon>Pseudomonadota</taxon>
        <taxon>Alphaproteobacteria</taxon>
        <taxon>Acetobacterales</taxon>
        <taxon>Roseomonadaceae</taxon>
        <taxon>Rhodovarius</taxon>
    </lineage>
</organism>
<evidence type="ECO:0000256" key="1">
    <source>
        <dbReference type="SAM" id="MobiDB-lite"/>
    </source>
</evidence>
<feature type="compositionally biased region" description="Low complexity" evidence="1">
    <location>
        <begin position="26"/>
        <end position="35"/>
    </location>
</feature>
<sequence length="71" mass="7240">MATLKPSPESAPSDLPHGEVGSPPLGATAATSTSQGTALLRALVTALARQAARDAWARGHAPEPIRMEVTP</sequence>